<dbReference type="SUPFAM" id="SSF51395">
    <property type="entry name" value="FMN-linked oxidoreductases"/>
    <property type="match status" value="1"/>
</dbReference>
<dbReference type="InterPro" id="IPR045247">
    <property type="entry name" value="Oye-like"/>
</dbReference>
<dbReference type="Gene3D" id="3.20.20.70">
    <property type="entry name" value="Aldolase class I"/>
    <property type="match status" value="1"/>
</dbReference>
<keyword evidence="1" id="KW-0285">Flavoprotein</keyword>
<keyword evidence="4" id="KW-1185">Reference proteome</keyword>
<feature type="domain" description="NADH:flavin oxidoreductase/NADH oxidase N-terminal" evidence="2">
    <location>
        <begin position="1"/>
        <end position="201"/>
    </location>
</feature>
<name>A0ABQ8R6D6_FUSEQ</name>
<evidence type="ECO:0000313" key="4">
    <source>
        <dbReference type="Proteomes" id="UP001152024"/>
    </source>
</evidence>
<dbReference type="Proteomes" id="UP001152024">
    <property type="component" value="Unassembled WGS sequence"/>
</dbReference>
<gene>
    <name evidence="3" type="ORF">NW768_008303</name>
</gene>
<reference evidence="3" key="1">
    <citation type="submission" date="2022-09" db="EMBL/GenBank/DDBJ databases">
        <title>Fusarium specimens isolated from Avocado Roots.</title>
        <authorList>
            <person name="Stajich J."/>
            <person name="Roper C."/>
            <person name="Heimlech-Rivalta G."/>
        </authorList>
    </citation>
    <scope>NUCLEOTIDE SEQUENCE</scope>
    <source>
        <strain evidence="3">CF00095</strain>
    </source>
</reference>
<dbReference type="EMBL" id="JAOQBH010000012">
    <property type="protein sequence ID" value="KAJ4128019.1"/>
    <property type="molecule type" value="Genomic_DNA"/>
</dbReference>
<organism evidence="3 4">
    <name type="scientific">Fusarium equiseti</name>
    <name type="common">Fusarium scirpi</name>
    <dbReference type="NCBI Taxonomy" id="61235"/>
    <lineage>
        <taxon>Eukaryota</taxon>
        <taxon>Fungi</taxon>
        <taxon>Dikarya</taxon>
        <taxon>Ascomycota</taxon>
        <taxon>Pezizomycotina</taxon>
        <taxon>Sordariomycetes</taxon>
        <taxon>Hypocreomycetidae</taxon>
        <taxon>Hypocreales</taxon>
        <taxon>Nectriaceae</taxon>
        <taxon>Fusarium</taxon>
        <taxon>Fusarium incarnatum-equiseti species complex</taxon>
    </lineage>
</organism>
<dbReference type="Pfam" id="PF00724">
    <property type="entry name" value="Oxidored_FMN"/>
    <property type="match status" value="1"/>
</dbReference>
<proteinExistence type="predicted"/>
<accession>A0ABQ8R6D6</accession>
<dbReference type="InterPro" id="IPR013785">
    <property type="entry name" value="Aldolase_TIM"/>
</dbReference>
<dbReference type="InterPro" id="IPR001155">
    <property type="entry name" value="OxRdtase_FMN_N"/>
</dbReference>
<evidence type="ECO:0000259" key="2">
    <source>
        <dbReference type="Pfam" id="PF00724"/>
    </source>
</evidence>
<evidence type="ECO:0000256" key="1">
    <source>
        <dbReference type="ARBA" id="ARBA00022630"/>
    </source>
</evidence>
<sequence>MTEVDIDRSVEHYRQAALNAMEAGFDGVELHGANGYLIDQFLQSTSNDREDQYGGSVENRIRFPLRVVNAISEAIGAQRVGVRMSPFTRFQGMREADPLSLFVPWVQAIVGSQPAIAYIHAIEPRADGAVDTPDHLQKGVESLDPIREVATRAGINFIAAGGFTPESALEHASETDDLVAFGRHFIPNPDLPARIKNGRALTKYDRSTFYRTNEVGYSDYTAYTVDKVAT</sequence>
<evidence type="ECO:0000313" key="3">
    <source>
        <dbReference type="EMBL" id="KAJ4128019.1"/>
    </source>
</evidence>
<protein>
    <recommendedName>
        <fullName evidence="2">NADH:flavin oxidoreductase/NADH oxidase N-terminal domain-containing protein</fullName>
    </recommendedName>
</protein>
<dbReference type="PANTHER" id="PTHR22893:SF91">
    <property type="entry name" value="NADPH DEHYDROGENASE 2-RELATED"/>
    <property type="match status" value="1"/>
</dbReference>
<comment type="caution">
    <text evidence="3">The sequence shown here is derived from an EMBL/GenBank/DDBJ whole genome shotgun (WGS) entry which is preliminary data.</text>
</comment>
<dbReference type="PANTHER" id="PTHR22893">
    <property type="entry name" value="NADH OXIDOREDUCTASE-RELATED"/>
    <property type="match status" value="1"/>
</dbReference>